<dbReference type="RefSeq" id="WP_045105471.1">
    <property type="nucleotide sequence ID" value="NZ_LN681225.1"/>
</dbReference>
<reference evidence="5" key="1">
    <citation type="submission" date="2014-09" db="EMBL/GenBank/DDBJ databases">
        <authorList>
            <person name="Gomez-Valero L."/>
        </authorList>
    </citation>
    <scope>NUCLEOTIDE SEQUENCE [LARGE SCALE GENOMIC DNA]</scope>
    <source>
        <strain evidence="5">ATCC35250</strain>
    </source>
</reference>
<sequence length="482" mass="53771">MKIAIIGAGWYGCHLALILKKAGYDVTLFEKNDQILSGISGTFGIRLHRGPHYLSSLLTRLCCQKDFDAFCKMYPEFIEQLTHSIYAHGLIDSSGNPSKASKEKFEAVCKETLSCQSLNIENTPYKGVDSVMDLDEPSIVIGDRLRELFSKRLKEAGVTVLCKSSIEDIKSLPEGTILIDRQGNSSEFDYTINATSYQQFIPKNIKENFPVDMDVVYQPCLGLKYRDRTPGDKPFSFIVMDGWFPCVMPCIEDNPFKHEYILTHGAFTIQASSNTPGEAYEVLNKITDAYIYDEVKKRSENEIERFWPEFIKRFEFIGVTKAVLAKIKTKTEFRSAVTFESGRIIQIIPGKISNVMSVGPEVEALIKGEQCLSENGIRFMKDGVLDLARTEIKTKPEPGEPNTCTLDTFAELTKTSFALPTQPAEPNTGNSSLEPQPLPTGSVESLTPNLNSNFHSSYSFFPPVNLPSDSQGELNTSLACCQ</sequence>
<dbReference type="KEGG" id="lha:LHA_0970"/>
<organism evidence="4 5">
    <name type="scientific">Legionella hackeliae</name>
    <dbReference type="NCBI Taxonomy" id="449"/>
    <lineage>
        <taxon>Bacteria</taxon>
        <taxon>Pseudomonadati</taxon>
        <taxon>Pseudomonadota</taxon>
        <taxon>Gammaproteobacteria</taxon>
        <taxon>Legionellales</taxon>
        <taxon>Legionellaceae</taxon>
        <taxon>Legionella</taxon>
    </lineage>
</organism>
<dbReference type="HOGENOM" id="CLU_565958_0_0_6"/>
<dbReference type="EMBL" id="LN681225">
    <property type="protein sequence ID" value="CEK10033.1"/>
    <property type="molecule type" value="Genomic_DNA"/>
</dbReference>
<dbReference type="InterPro" id="IPR006076">
    <property type="entry name" value="FAD-dep_OxRdtase"/>
</dbReference>
<protein>
    <recommendedName>
        <fullName evidence="3">FAD dependent oxidoreductase domain-containing protein</fullName>
    </recommendedName>
</protein>
<accession>A0A0A8UMR1</accession>
<feature type="region of interest" description="Disordered" evidence="2">
    <location>
        <begin position="419"/>
        <end position="448"/>
    </location>
</feature>
<evidence type="ECO:0000256" key="2">
    <source>
        <dbReference type="SAM" id="MobiDB-lite"/>
    </source>
</evidence>
<dbReference type="PATRIC" id="fig|449.7.peg.3050"/>
<evidence type="ECO:0000313" key="5">
    <source>
        <dbReference type="Proteomes" id="UP000032803"/>
    </source>
</evidence>
<evidence type="ECO:0000313" key="4">
    <source>
        <dbReference type="EMBL" id="CEK10033.1"/>
    </source>
</evidence>
<keyword evidence="5" id="KW-1185">Reference proteome</keyword>
<dbReference type="Proteomes" id="UP000032803">
    <property type="component" value="Chromosome I"/>
</dbReference>
<dbReference type="STRING" id="449.LHA_0970"/>
<dbReference type="Gene3D" id="3.50.50.60">
    <property type="entry name" value="FAD/NAD(P)-binding domain"/>
    <property type="match status" value="1"/>
</dbReference>
<dbReference type="GO" id="GO:0016491">
    <property type="term" value="F:oxidoreductase activity"/>
    <property type="evidence" value="ECO:0007669"/>
    <property type="project" value="UniProtKB-KW"/>
</dbReference>
<dbReference type="AlphaFoldDB" id="A0A0A8UMR1"/>
<dbReference type="OrthoDB" id="9815989at2"/>
<evidence type="ECO:0000256" key="1">
    <source>
        <dbReference type="ARBA" id="ARBA00023002"/>
    </source>
</evidence>
<dbReference type="Gene3D" id="3.30.9.10">
    <property type="entry name" value="D-Amino Acid Oxidase, subunit A, domain 2"/>
    <property type="match status" value="1"/>
</dbReference>
<feature type="domain" description="FAD dependent oxidoreductase" evidence="3">
    <location>
        <begin position="2"/>
        <end position="197"/>
    </location>
</feature>
<gene>
    <name evidence="4" type="ORF">LHA_0970</name>
</gene>
<dbReference type="SUPFAM" id="SSF51905">
    <property type="entry name" value="FAD/NAD(P)-binding domain"/>
    <property type="match status" value="1"/>
</dbReference>
<dbReference type="Pfam" id="PF01266">
    <property type="entry name" value="DAO"/>
    <property type="match status" value="1"/>
</dbReference>
<dbReference type="InterPro" id="IPR036188">
    <property type="entry name" value="FAD/NAD-bd_sf"/>
</dbReference>
<keyword evidence="1" id="KW-0560">Oxidoreductase</keyword>
<name>A0A0A8UMR1_LEGHA</name>
<feature type="compositionally biased region" description="Polar residues" evidence="2">
    <location>
        <begin position="419"/>
        <end position="434"/>
    </location>
</feature>
<evidence type="ECO:0000259" key="3">
    <source>
        <dbReference type="Pfam" id="PF01266"/>
    </source>
</evidence>
<proteinExistence type="predicted"/>